<dbReference type="Gramene" id="mRNA:HanXRQr2_Chr01g0020161">
    <property type="protein sequence ID" value="mRNA:HanXRQr2_Chr01g0020161"/>
    <property type="gene ID" value="HanXRQr2_Chr01g0020161"/>
</dbReference>
<evidence type="ECO:0000313" key="8">
    <source>
        <dbReference type="Proteomes" id="UP000215914"/>
    </source>
</evidence>
<evidence type="ECO:0000259" key="6">
    <source>
        <dbReference type="Pfam" id="PF00916"/>
    </source>
</evidence>
<proteinExistence type="predicted"/>
<dbReference type="Pfam" id="PF00916">
    <property type="entry name" value="Sulfate_transp"/>
    <property type="match status" value="1"/>
</dbReference>
<gene>
    <name evidence="7" type="ORF">HanXRQr2_Chr01g0020161</name>
</gene>
<keyword evidence="3 5" id="KW-1133">Transmembrane helix</keyword>
<name>A0A9K3JUZ2_HELAN</name>
<evidence type="ECO:0000256" key="4">
    <source>
        <dbReference type="ARBA" id="ARBA00023136"/>
    </source>
</evidence>
<evidence type="ECO:0000256" key="5">
    <source>
        <dbReference type="SAM" id="Phobius"/>
    </source>
</evidence>
<protein>
    <submittedName>
        <fullName evidence="7">SLC26A/SulP transporter</fullName>
    </submittedName>
</protein>
<dbReference type="InterPro" id="IPR011547">
    <property type="entry name" value="SLC26A/SulP_dom"/>
</dbReference>
<comment type="subcellular location">
    <subcellularLocation>
        <location evidence="1">Membrane</location>
        <topology evidence="1">Multi-pass membrane protein</topology>
    </subcellularLocation>
</comment>
<keyword evidence="8" id="KW-1185">Reference proteome</keyword>
<evidence type="ECO:0000256" key="2">
    <source>
        <dbReference type="ARBA" id="ARBA00022692"/>
    </source>
</evidence>
<reference evidence="7" key="2">
    <citation type="submission" date="2020-06" db="EMBL/GenBank/DDBJ databases">
        <title>Helianthus annuus Genome sequencing and assembly Release 2.</title>
        <authorList>
            <person name="Gouzy J."/>
            <person name="Langlade N."/>
            <person name="Munos S."/>
        </authorList>
    </citation>
    <scope>NUCLEOTIDE SEQUENCE</scope>
    <source>
        <tissue evidence="7">Leaves</tissue>
    </source>
</reference>
<feature type="transmembrane region" description="Helical" evidence="5">
    <location>
        <begin position="40"/>
        <end position="64"/>
    </location>
</feature>
<evidence type="ECO:0000256" key="3">
    <source>
        <dbReference type="ARBA" id="ARBA00022989"/>
    </source>
</evidence>
<feature type="domain" description="SLC26A/SulP transporter" evidence="6">
    <location>
        <begin position="1"/>
        <end position="58"/>
    </location>
</feature>
<evidence type="ECO:0000313" key="7">
    <source>
        <dbReference type="EMBL" id="KAF5821895.1"/>
    </source>
</evidence>
<sequence length="65" mass="7220">MAGTAIVIGLQQLKSLLGIGHFTTKTDVVSVLEAWYPLNFVLGCLFLIFILITRFIVSSLYFIVN</sequence>
<dbReference type="GO" id="GO:0016020">
    <property type="term" value="C:membrane"/>
    <property type="evidence" value="ECO:0007669"/>
    <property type="project" value="UniProtKB-SubCell"/>
</dbReference>
<keyword evidence="4 5" id="KW-0472">Membrane</keyword>
<dbReference type="EMBL" id="MNCJ02000316">
    <property type="protein sequence ID" value="KAF5821895.1"/>
    <property type="molecule type" value="Genomic_DNA"/>
</dbReference>
<reference evidence="7" key="1">
    <citation type="journal article" date="2017" name="Nature">
        <title>The sunflower genome provides insights into oil metabolism, flowering and Asterid evolution.</title>
        <authorList>
            <person name="Badouin H."/>
            <person name="Gouzy J."/>
            <person name="Grassa C.J."/>
            <person name="Murat F."/>
            <person name="Staton S.E."/>
            <person name="Cottret L."/>
            <person name="Lelandais-Briere C."/>
            <person name="Owens G.L."/>
            <person name="Carrere S."/>
            <person name="Mayjonade B."/>
            <person name="Legrand L."/>
            <person name="Gill N."/>
            <person name="Kane N.C."/>
            <person name="Bowers J.E."/>
            <person name="Hubner S."/>
            <person name="Bellec A."/>
            <person name="Berard A."/>
            <person name="Berges H."/>
            <person name="Blanchet N."/>
            <person name="Boniface M.C."/>
            <person name="Brunel D."/>
            <person name="Catrice O."/>
            <person name="Chaidir N."/>
            <person name="Claudel C."/>
            <person name="Donnadieu C."/>
            <person name="Faraut T."/>
            <person name="Fievet G."/>
            <person name="Helmstetter N."/>
            <person name="King M."/>
            <person name="Knapp S.J."/>
            <person name="Lai Z."/>
            <person name="Le Paslier M.C."/>
            <person name="Lippi Y."/>
            <person name="Lorenzon L."/>
            <person name="Mandel J.R."/>
            <person name="Marage G."/>
            <person name="Marchand G."/>
            <person name="Marquand E."/>
            <person name="Bret-Mestries E."/>
            <person name="Morien E."/>
            <person name="Nambeesan S."/>
            <person name="Nguyen T."/>
            <person name="Pegot-Espagnet P."/>
            <person name="Pouilly N."/>
            <person name="Raftis F."/>
            <person name="Sallet E."/>
            <person name="Schiex T."/>
            <person name="Thomas J."/>
            <person name="Vandecasteele C."/>
            <person name="Vares D."/>
            <person name="Vear F."/>
            <person name="Vautrin S."/>
            <person name="Crespi M."/>
            <person name="Mangin B."/>
            <person name="Burke J.M."/>
            <person name="Salse J."/>
            <person name="Munos S."/>
            <person name="Vincourt P."/>
            <person name="Rieseberg L.H."/>
            <person name="Langlade N.B."/>
        </authorList>
    </citation>
    <scope>NUCLEOTIDE SEQUENCE</scope>
    <source>
        <tissue evidence="7">Leaves</tissue>
    </source>
</reference>
<organism evidence="7 8">
    <name type="scientific">Helianthus annuus</name>
    <name type="common">Common sunflower</name>
    <dbReference type="NCBI Taxonomy" id="4232"/>
    <lineage>
        <taxon>Eukaryota</taxon>
        <taxon>Viridiplantae</taxon>
        <taxon>Streptophyta</taxon>
        <taxon>Embryophyta</taxon>
        <taxon>Tracheophyta</taxon>
        <taxon>Spermatophyta</taxon>
        <taxon>Magnoliopsida</taxon>
        <taxon>eudicotyledons</taxon>
        <taxon>Gunneridae</taxon>
        <taxon>Pentapetalae</taxon>
        <taxon>asterids</taxon>
        <taxon>campanulids</taxon>
        <taxon>Asterales</taxon>
        <taxon>Asteraceae</taxon>
        <taxon>Asteroideae</taxon>
        <taxon>Heliantheae alliance</taxon>
        <taxon>Heliantheae</taxon>
        <taxon>Helianthus</taxon>
    </lineage>
</organism>
<comment type="caution">
    <text evidence="7">The sequence shown here is derived from an EMBL/GenBank/DDBJ whole genome shotgun (WGS) entry which is preliminary data.</text>
</comment>
<accession>A0A9K3JUZ2</accession>
<dbReference type="AlphaFoldDB" id="A0A9K3JUZ2"/>
<dbReference type="Proteomes" id="UP000215914">
    <property type="component" value="Unassembled WGS sequence"/>
</dbReference>
<keyword evidence="2 5" id="KW-0812">Transmembrane</keyword>
<evidence type="ECO:0000256" key="1">
    <source>
        <dbReference type="ARBA" id="ARBA00004141"/>
    </source>
</evidence>